<evidence type="ECO:0000256" key="5">
    <source>
        <dbReference type="ARBA" id="ARBA00022630"/>
    </source>
</evidence>
<comment type="catalytic activity">
    <reaction evidence="10">
        <text>L-ornithine + NADH + O2 = N(5)-hydroxy-L-ornithine + NAD(+) + H2O</text>
        <dbReference type="Rhea" id="RHEA:41512"/>
        <dbReference type="ChEBI" id="CHEBI:15377"/>
        <dbReference type="ChEBI" id="CHEBI:15379"/>
        <dbReference type="ChEBI" id="CHEBI:46911"/>
        <dbReference type="ChEBI" id="CHEBI:57540"/>
        <dbReference type="ChEBI" id="CHEBI:57945"/>
        <dbReference type="ChEBI" id="CHEBI:78275"/>
        <dbReference type="EC" id="1.14.13.196"/>
    </reaction>
</comment>
<comment type="similarity">
    <text evidence="3">Belongs to the lysine N(6)-hydroxylase/L-ornithine N(5)-oxygenase family.</text>
</comment>
<dbReference type="GO" id="GO:0016491">
    <property type="term" value="F:oxidoreductase activity"/>
    <property type="evidence" value="ECO:0007669"/>
    <property type="project" value="UniProtKB-KW"/>
</dbReference>
<keyword evidence="5" id="KW-0285">Flavoprotein</keyword>
<dbReference type="InterPro" id="IPR036188">
    <property type="entry name" value="FAD/NAD-bd_sf"/>
</dbReference>
<keyword evidence="8" id="KW-0560">Oxidoreductase</keyword>
<protein>
    <recommendedName>
        <fullName evidence="4">L-ornithine N(5)-monooxygenase [NAD(P)H]</fullName>
        <ecNumber evidence="4">1.14.13.196</ecNumber>
    </recommendedName>
</protein>
<evidence type="ECO:0000313" key="11">
    <source>
        <dbReference type="EMBL" id="POW13039.1"/>
    </source>
</evidence>
<evidence type="ECO:0000256" key="1">
    <source>
        <dbReference type="ARBA" id="ARBA00001974"/>
    </source>
</evidence>
<accession>A0A2S4VU66</accession>
<dbReference type="AlphaFoldDB" id="A0A2S4VU66"/>
<reference evidence="11" key="1">
    <citation type="submission" date="2017-12" db="EMBL/GenBank/DDBJ databases">
        <title>Gene loss provides genomic basis for host adaptation in cereal stripe rust fungi.</title>
        <authorList>
            <person name="Xia C."/>
        </authorList>
    </citation>
    <scope>NUCLEOTIDE SEQUENCE [LARGE SCALE GENOMIC DNA]</scope>
    <source>
        <strain evidence="11">93-210</strain>
    </source>
</reference>
<comment type="pathway">
    <text evidence="2">Siderophore biosynthesis.</text>
</comment>
<keyword evidence="7" id="KW-0521">NADP</keyword>
<evidence type="ECO:0000256" key="4">
    <source>
        <dbReference type="ARBA" id="ARBA00012881"/>
    </source>
</evidence>
<evidence type="ECO:0000256" key="8">
    <source>
        <dbReference type="ARBA" id="ARBA00023002"/>
    </source>
</evidence>
<name>A0A2S4VU66_9BASI</name>
<evidence type="ECO:0000256" key="3">
    <source>
        <dbReference type="ARBA" id="ARBA00007588"/>
    </source>
</evidence>
<feature type="non-terminal residue" evidence="11">
    <location>
        <position position="1"/>
    </location>
</feature>
<evidence type="ECO:0000256" key="7">
    <source>
        <dbReference type="ARBA" id="ARBA00022857"/>
    </source>
</evidence>
<evidence type="ECO:0000256" key="2">
    <source>
        <dbReference type="ARBA" id="ARBA00004924"/>
    </source>
</evidence>
<evidence type="ECO:0000313" key="12">
    <source>
        <dbReference type="Proteomes" id="UP000239156"/>
    </source>
</evidence>
<evidence type="ECO:0000256" key="6">
    <source>
        <dbReference type="ARBA" id="ARBA00022827"/>
    </source>
</evidence>
<dbReference type="Proteomes" id="UP000239156">
    <property type="component" value="Unassembled WGS sequence"/>
</dbReference>
<dbReference type="VEuPathDB" id="FungiDB:PSHT_01894"/>
<dbReference type="VEuPathDB" id="FungiDB:PSTT_04037"/>
<dbReference type="InterPro" id="IPR025700">
    <property type="entry name" value="Lys/Orn_oxygenase"/>
</dbReference>
<dbReference type="Pfam" id="PF13434">
    <property type="entry name" value="Lys_Orn_oxgnase"/>
    <property type="match status" value="1"/>
</dbReference>
<proteinExistence type="inferred from homology"/>
<keyword evidence="12" id="KW-1185">Reference proteome</keyword>
<dbReference type="Gene3D" id="3.50.50.60">
    <property type="entry name" value="FAD/NAD(P)-binding domain"/>
    <property type="match status" value="1"/>
</dbReference>
<keyword evidence="6" id="KW-0274">FAD</keyword>
<evidence type="ECO:0000256" key="10">
    <source>
        <dbReference type="ARBA" id="ARBA00049248"/>
    </source>
</evidence>
<dbReference type="EC" id="1.14.13.196" evidence="4"/>
<gene>
    <name evidence="11" type="ORF">PSTT_04037</name>
</gene>
<comment type="cofactor">
    <cofactor evidence="1">
        <name>FAD</name>
        <dbReference type="ChEBI" id="CHEBI:57692"/>
    </cofactor>
</comment>
<dbReference type="EMBL" id="PKSL01000027">
    <property type="protein sequence ID" value="POW13039.1"/>
    <property type="molecule type" value="Genomic_DNA"/>
</dbReference>
<sequence length="182" mass="19712">NSSVVTVIFNHPTAVMPSNTNTVMPANQPNEDTQRQNLSPFDLVGIGFGPANLSLSVRESRGVQSDCSVPGSSDGCCGPNQHAETTLKACFIESNDCFRWHPGMLVSLASENLYASPPSVFSYRLGPWSLDYAMSSAVCHRHISAIAVTWDHNANTALGVSTQVCARAAPCIWRSTIQNRWE</sequence>
<comment type="caution">
    <text evidence="11">The sequence shown here is derived from an EMBL/GenBank/DDBJ whole genome shotgun (WGS) entry which is preliminary data.</text>
</comment>
<evidence type="ECO:0000256" key="9">
    <source>
        <dbReference type="ARBA" id="ARBA00047598"/>
    </source>
</evidence>
<organism evidence="11 12">
    <name type="scientific">Puccinia striiformis</name>
    <dbReference type="NCBI Taxonomy" id="27350"/>
    <lineage>
        <taxon>Eukaryota</taxon>
        <taxon>Fungi</taxon>
        <taxon>Dikarya</taxon>
        <taxon>Basidiomycota</taxon>
        <taxon>Pucciniomycotina</taxon>
        <taxon>Pucciniomycetes</taxon>
        <taxon>Pucciniales</taxon>
        <taxon>Pucciniaceae</taxon>
        <taxon>Puccinia</taxon>
    </lineage>
</organism>
<comment type="catalytic activity">
    <reaction evidence="9">
        <text>L-ornithine + NADPH + O2 = N(5)-hydroxy-L-ornithine + NADP(+) + H2O</text>
        <dbReference type="Rhea" id="RHEA:41508"/>
        <dbReference type="ChEBI" id="CHEBI:15377"/>
        <dbReference type="ChEBI" id="CHEBI:15379"/>
        <dbReference type="ChEBI" id="CHEBI:46911"/>
        <dbReference type="ChEBI" id="CHEBI:57783"/>
        <dbReference type="ChEBI" id="CHEBI:58349"/>
        <dbReference type="ChEBI" id="CHEBI:78275"/>
        <dbReference type="EC" id="1.14.13.196"/>
    </reaction>
</comment>